<feature type="transmembrane region" description="Helical" evidence="8">
    <location>
        <begin position="140"/>
        <end position="161"/>
    </location>
</feature>
<feature type="transmembrane region" description="Helical" evidence="8">
    <location>
        <begin position="110"/>
        <end position="128"/>
    </location>
</feature>
<evidence type="ECO:0000313" key="10">
    <source>
        <dbReference type="EMBL" id="MFD1038269.1"/>
    </source>
</evidence>
<comment type="similarity">
    <text evidence="2">Belongs to the major facilitator superfamily.</text>
</comment>
<dbReference type="SUPFAM" id="SSF103473">
    <property type="entry name" value="MFS general substrate transporter"/>
    <property type="match status" value="1"/>
</dbReference>
<feature type="transmembrane region" description="Helical" evidence="8">
    <location>
        <begin position="254"/>
        <end position="273"/>
    </location>
</feature>
<keyword evidence="11" id="KW-1185">Reference proteome</keyword>
<evidence type="ECO:0000313" key="11">
    <source>
        <dbReference type="Proteomes" id="UP001597040"/>
    </source>
</evidence>
<feature type="transmembrane region" description="Helical" evidence="8">
    <location>
        <begin position="311"/>
        <end position="328"/>
    </location>
</feature>
<feature type="transmembrane region" description="Helical" evidence="8">
    <location>
        <begin position="285"/>
        <end position="305"/>
    </location>
</feature>
<dbReference type="Gene3D" id="1.20.1250.20">
    <property type="entry name" value="MFS general substrate transporter like domains"/>
    <property type="match status" value="1"/>
</dbReference>
<dbReference type="RefSeq" id="WP_390361086.1">
    <property type="nucleotide sequence ID" value="NZ_JBHTKJ010000016.1"/>
</dbReference>
<protein>
    <submittedName>
        <fullName evidence="10">MFS transporter</fullName>
    </submittedName>
</protein>
<dbReference type="CDD" id="cd17324">
    <property type="entry name" value="MFS_NepI_like"/>
    <property type="match status" value="1"/>
</dbReference>
<gene>
    <name evidence="10" type="ORF">ACFQ3N_07575</name>
</gene>
<keyword evidence="3" id="KW-0813">Transport</keyword>
<sequence>MGEVMSTPRQNYRLLTLLLFWCALIVVSSVYVTTPLIPVFSTIFQITPAMAAWTSSVFSLFYAIGFLIFGPLADRFGRKQIIVFGLTSLTIITCLIGFVDHFFWLVVLRGIQGFFAASFAPTAIAYVFDVFPKGKLVTAIGFISFGYVTAGIFGQVVAGIIDQTFDWKIVFFVFGVIYFVTALAVFFILPRASLPKTQGLGYFFLQVKRIFQQQNFLLCYGITIILLLTFIGMYTVLGDYLSSSPFHLTAKEILYVRAFGIVGMIISPFTGIFVEKYGLLPILRFGLFIAVIGLLFLGLVANIIYLVIMSVLYVTGISLIFPAIMMLVGELGGQHRAVAAAFYAFILFIGATLGPVTAIALMGIGSYVLTFVILALLLVTGLVASLFIKI</sequence>
<feature type="transmembrane region" description="Helical" evidence="8">
    <location>
        <begin position="216"/>
        <end position="234"/>
    </location>
</feature>
<evidence type="ECO:0000259" key="9">
    <source>
        <dbReference type="PROSITE" id="PS50850"/>
    </source>
</evidence>
<feature type="transmembrane region" description="Helical" evidence="8">
    <location>
        <begin position="340"/>
        <end position="361"/>
    </location>
</feature>
<evidence type="ECO:0000256" key="5">
    <source>
        <dbReference type="ARBA" id="ARBA00022692"/>
    </source>
</evidence>
<feature type="domain" description="Major facilitator superfamily (MFS) profile" evidence="9">
    <location>
        <begin position="15"/>
        <end position="390"/>
    </location>
</feature>
<dbReference type="PANTHER" id="PTHR43271">
    <property type="entry name" value="BLL2771 PROTEIN"/>
    <property type="match status" value="1"/>
</dbReference>
<proteinExistence type="inferred from homology"/>
<dbReference type="PANTHER" id="PTHR43271:SF2">
    <property type="entry name" value="BLL2771 PROTEIN"/>
    <property type="match status" value="1"/>
</dbReference>
<dbReference type="EMBL" id="JBHTKJ010000016">
    <property type="protein sequence ID" value="MFD1038269.1"/>
    <property type="molecule type" value="Genomic_DNA"/>
</dbReference>
<feature type="transmembrane region" description="Helical" evidence="8">
    <location>
        <begin position="81"/>
        <end position="104"/>
    </location>
</feature>
<evidence type="ECO:0000256" key="6">
    <source>
        <dbReference type="ARBA" id="ARBA00022989"/>
    </source>
</evidence>
<reference evidence="11" key="1">
    <citation type="journal article" date="2019" name="Int. J. Syst. Evol. Microbiol.">
        <title>The Global Catalogue of Microorganisms (GCM) 10K type strain sequencing project: providing services to taxonomists for standard genome sequencing and annotation.</title>
        <authorList>
            <consortium name="The Broad Institute Genomics Platform"/>
            <consortium name="The Broad Institute Genome Sequencing Center for Infectious Disease"/>
            <person name="Wu L."/>
            <person name="Ma J."/>
        </authorList>
    </citation>
    <scope>NUCLEOTIDE SEQUENCE [LARGE SCALE GENOMIC DNA]</scope>
    <source>
        <strain evidence="11">CCUG 56754</strain>
    </source>
</reference>
<keyword evidence="7 8" id="KW-0472">Membrane</keyword>
<organism evidence="10 11">
    <name type="scientific">Virgibacillus byunsanensis</name>
    <dbReference type="NCBI Taxonomy" id="570945"/>
    <lineage>
        <taxon>Bacteria</taxon>
        <taxon>Bacillati</taxon>
        <taxon>Bacillota</taxon>
        <taxon>Bacilli</taxon>
        <taxon>Bacillales</taxon>
        <taxon>Bacillaceae</taxon>
        <taxon>Virgibacillus</taxon>
    </lineage>
</organism>
<name>A0ABW3LL99_9BACI</name>
<evidence type="ECO:0000256" key="7">
    <source>
        <dbReference type="ARBA" id="ARBA00023136"/>
    </source>
</evidence>
<keyword evidence="5 8" id="KW-0812">Transmembrane</keyword>
<dbReference type="InterPro" id="IPR036259">
    <property type="entry name" value="MFS_trans_sf"/>
</dbReference>
<evidence type="ECO:0000256" key="1">
    <source>
        <dbReference type="ARBA" id="ARBA00004651"/>
    </source>
</evidence>
<comment type="caution">
    <text evidence="10">The sequence shown here is derived from an EMBL/GenBank/DDBJ whole genome shotgun (WGS) entry which is preliminary data.</text>
</comment>
<dbReference type="InterPro" id="IPR020846">
    <property type="entry name" value="MFS_dom"/>
</dbReference>
<dbReference type="Pfam" id="PF07690">
    <property type="entry name" value="MFS_1"/>
    <property type="match status" value="1"/>
</dbReference>
<evidence type="ECO:0000256" key="3">
    <source>
        <dbReference type="ARBA" id="ARBA00022448"/>
    </source>
</evidence>
<dbReference type="PROSITE" id="PS50850">
    <property type="entry name" value="MFS"/>
    <property type="match status" value="1"/>
</dbReference>
<accession>A0ABW3LL99</accession>
<comment type="subcellular location">
    <subcellularLocation>
        <location evidence="1">Cell membrane</location>
        <topology evidence="1">Multi-pass membrane protein</topology>
    </subcellularLocation>
</comment>
<feature type="transmembrane region" description="Helical" evidence="8">
    <location>
        <begin position="167"/>
        <end position="189"/>
    </location>
</feature>
<evidence type="ECO:0000256" key="8">
    <source>
        <dbReference type="SAM" id="Phobius"/>
    </source>
</evidence>
<feature type="transmembrane region" description="Helical" evidence="8">
    <location>
        <begin position="367"/>
        <end position="388"/>
    </location>
</feature>
<keyword evidence="6 8" id="KW-1133">Transmembrane helix</keyword>
<dbReference type="InterPro" id="IPR011701">
    <property type="entry name" value="MFS"/>
</dbReference>
<evidence type="ECO:0000256" key="2">
    <source>
        <dbReference type="ARBA" id="ARBA00008335"/>
    </source>
</evidence>
<feature type="transmembrane region" description="Helical" evidence="8">
    <location>
        <begin position="12"/>
        <end position="31"/>
    </location>
</feature>
<feature type="transmembrane region" description="Helical" evidence="8">
    <location>
        <begin position="51"/>
        <end position="69"/>
    </location>
</feature>
<dbReference type="Proteomes" id="UP001597040">
    <property type="component" value="Unassembled WGS sequence"/>
</dbReference>
<evidence type="ECO:0000256" key="4">
    <source>
        <dbReference type="ARBA" id="ARBA00022475"/>
    </source>
</evidence>
<keyword evidence="4" id="KW-1003">Cell membrane</keyword>